<feature type="signal peptide" evidence="1">
    <location>
        <begin position="1"/>
        <end position="32"/>
    </location>
</feature>
<dbReference type="Pfam" id="PF13472">
    <property type="entry name" value="Lipase_GDSL_2"/>
    <property type="match status" value="1"/>
</dbReference>
<protein>
    <recommendedName>
        <fullName evidence="2">SGNH hydrolase-type esterase domain-containing protein</fullName>
    </recommendedName>
</protein>
<evidence type="ECO:0000256" key="1">
    <source>
        <dbReference type="SAM" id="SignalP"/>
    </source>
</evidence>
<evidence type="ECO:0000313" key="4">
    <source>
        <dbReference type="Proteomes" id="UP000230390"/>
    </source>
</evidence>
<dbReference type="SUPFAM" id="SSF52266">
    <property type="entry name" value="SGNH hydrolase"/>
    <property type="match status" value="1"/>
</dbReference>
<dbReference type="InterPro" id="IPR013830">
    <property type="entry name" value="SGNH_hydro"/>
</dbReference>
<dbReference type="AlphaFoldDB" id="A0A2G8TF87"/>
<sequence>MTGLLRWTRGSALVAAAAIAAMLCLVQAPAGAQDAQEAGAWRGERWVGTFGKAPAGPPQDVDTQVLTNQTVRLVAHTSVGGNRVRIRLSNEMGTTALQIGAASVALRQGSTGYQIVAGSNRALTFGGAASVTIPPGAPVLSDPVNLSFSALADLAISIHLPASTRLTTVHPNALQTVYISTAGNYTGGGAFPLSRATWWWPFLTEVQVAGTGAAIVALGDSITDGSRGTNDSNNRWPDWLARRLQGTPDSGGINATLGVVNRGISGNRLFTSTTLGSLAGRSGLERFDRDVLATGGVRYLIMALGINDIGYASSSSPMTAATFISGYRQVIARAHARGIAVIGATLGPFQGSGYYSASKDTVRQAINNWIRTTTELDGVIDFDRALQNPSNPLALRPGYDSGDRLHPNNYGYQAMGNAISLELFRSHLNVTAAANDAAPAPAAALAQ</sequence>
<dbReference type="GO" id="GO:0016788">
    <property type="term" value="F:hydrolase activity, acting on ester bonds"/>
    <property type="evidence" value="ECO:0007669"/>
    <property type="project" value="UniProtKB-ARBA"/>
</dbReference>
<keyword evidence="1" id="KW-0732">Signal</keyword>
<gene>
    <name evidence="3" type="ORF">CR105_14660</name>
</gene>
<dbReference type="EMBL" id="PDOC01000008">
    <property type="protein sequence ID" value="PIL44308.1"/>
    <property type="molecule type" value="Genomic_DNA"/>
</dbReference>
<dbReference type="CDD" id="cd01830">
    <property type="entry name" value="XynE_like"/>
    <property type="match status" value="1"/>
</dbReference>
<feature type="chain" id="PRO_5013950214" description="SGNH hydrolase-type esterase domain-containing protein" evidence="1">
    <location>
        <begin position="33"/>
        <end position="447"/>
    </location>
</feature>
<dbReference type="OrthoDB" id="1828825at2"/>
<dbReference type="Proteomes" id="UP000230390">
    <property type="component" value="Unassembled WGS sequence"/>
</dbReference>
<dbReference type="InterPro" id="IPR053140">
    <property type="entry name" value="GDSL_Rv0518-like"/>
</dbReference>
<dbReference type="PANTHER" id="PTHR43784">
    <property type="entry name" value="GDSL-LIKE LIPASE/ACYLHYDROLASE, PUTATIVE (AFU_ORTHOLOGUE AFUA_2G00820)-RELATED"/>
    <property type="match status" value="1"/>
</dbReference>
<dbReference type="PANTHER" id="PTHR43784:SF2">
    <property type="entry name" value="GDSL-LIKE LIPASE_ACYLHYDROLASE, PUTATIVE (AFU_ORTHOLOGUE AFUA_2G00820)-RELATED"/>
    <property type="match status" value="1"/>
</dbReference>
<feature type="domain" description="SGNH hydrolase-type esterase" evidence="2">
    <location>
        <begin position="217"/>
        <end position="414"/>
    </location>
</feature>
<comment type="caution">
    <text evidence="3">The sequence shown here is derived from an EMBL/GenBank/DDBJ whole genome shotgun (WGS) entry which is preliminary data.</text>
</comment>
<keyword evidence="4" id="KW-1185">Reference proteome</keyword>
<proteinExistence type="predicted"/>
<dbReference type="Gene3D" id="3.40.50.1110">
    <property type="entry name" value="SGNH hydrolase"/>
    <property type="match status" value="1"/>
</dbReference>
<evidence type="ECO:0000259" key="2">
    <source>
        <dbReference type="Pfam" id="PF13472"/>
    </source>
</evidence>
<accession>A0A2G8TF87</accession>
<name>A0A2G8TF87_9BURK</name>
<organism evidence="3 4">
    <name type="scientific">Massilia eurypsychrophila</name>
    <dbReference type="NCBI Taxonomy" id="1485217"/>
    <lineage>
        <taxon>Bacteria</taxon>
        <taxon>Pseudomonadati</taxon>
        <taxon>Pseudomonadota</taxon>
        <taxon>Betaproteobacteria</taxon>
        <taxon>Burkholderiales</taxon>
        <taxon>Oxalobacteraceae</taxon>
        <taxon>Telluria group</taxon>
        <taxon>Massilia</taxon>
    </lineage>
</organism>
<dbReference type="InterPro" id="IPR036514">
    <property type="entry name" value="SGNH_hydro_sf"/>
</dbReference>
<dbReference type="RefSeq" id="WP_099789278.1">
    <property type="nucleotide sequence ID" value="NZ_JBHLYV010000098.1"/>
</dbReference>
<reference evidence="3 4" key="1">
    <citation type="submission" date="2017-10" db="EMBL/GenBank/DDBJ databases">
        <title>Massilia psychrophilum sp. nov., a novel purple-pigmented bacterium isolated from Tianshan glacier, Xinjiang Municipality, China.</title>
        <authorList>
            <person name="Wang H."/>
        </authorList>
    </citation>
    <scope>NUCLEOTIDE SEQUENCE [LARGE SCALE GENOMIC DNA]</scope>
    <source>
        <strain evidence="3 4">JCM 30074</strain>
    </source>
</reference>
<evidence type="ECO:0000313" key="3">
    <source>
        <dbReference type="EMBL" id="PIL44308.1"/>
    </source>
</evidence>